<dbReference type="AlphaFoldDB" id="A0A1Y2GU14"/>
<reference evidence="1 2" key="1">
    <citation type="submission" date="2016-07" db="EMBL/GenBank/DDBJ databases">
        <title>Pervasive Adenine N6-methylation of Active Genes in Fungi.</title>
        <authorList>
            <consortium name="DOE Joint Genome Institute"/>
            <person name="Mondo S.J."/>
            <person name="Dannebaum R.O."/>
            <person name="Kuo R.C."/>
            <person name="Labutti K."/>
            <person name="Haridas S."/>
            <person name="Kuo A."/>
            <person name="Salamov A."/>
            <person name="Ahrendt S.R."/>
            <person name="Lipzen A."/>
            <person name="Sullivan W."/>
            <person name="Andreopoulos W.B."/>
            <person name="Clum A."/>
            <person name="Lindquist E."/>
            <person name="Daum C."/>
            <person name="Ramamoorthy G.K."/>
            <person name="Gryganskyi A."/>
            <person name="Culley D."/>
            <person name="Magnuson J.K."/>
            <person name="James T.Y."/>
            <person name="O'Malley M.A."/>
            <person name="Stajich J.E."/>
            <person name="Spatafora J.W."/>
            <person name="Visel A."/>
            <person name="Grigoriev I.V."/>
        </authorList>
    </citation>
    <scope>NUCLEOTIDE SEQUENCE [LARGE SCALE GENOMIC DNA]</scope>
    <source>
        <strain evidence="1 2">NRRL 3116</strain>
    </source>
</reference>
<gene>
    <name evidence="1" type="ORF">BCR41DRAFT_245474</name>
</gene>
<evidence type="ECO:0000313" key="2">
    <source>
        <dbReference type="Proteomes" id="UP000193648"/>
    </source>
</evidence>
<dbReference type="Proteomes" id="UP000193648">
    <property type="component" value="Unassembled WGS sequence"/>
</dbReference>
<name>A0A1Y2GU14_9FUNG</name>
<dbReference type="InParanoid" id="A0A1Y2GU14"/>
<dbReference type="EMBL" id="MCFF01000009">
    <property type="protein sequence ID" value="ORZ23747.1"/>
    <property type="molecule type" value="Genomic_DNA"/>
</dbReference>
<accession>A0A1Y2GU14</accession>
<protein>
    <submittedName>
        <fullName evidence="1">Uncharacterized protein</fullName>
    </submittedName>
</protein>
<dbReference type="GeneID" id="33561995"/>
<comment type="caution">
    <text evidence="1">The sequence shown here is derived from an EMBL/GenBank/DDBJ whole genome shotgun (WGS) entry which is preliminary data.</text>
</comment>
<keyword evidence="2" id="KW-1185">Reference proteome</keyword>
<evidence type="ECO:0000313" key="1">
    <source>
        <dbReference type="EMBL" id="ORZ23747.1"/>
    </source>
</evidence>
<proteinExistence type="predicted"/>
<sequence length="196" mass="20550">MLLRYETAYFDVFLQPVTRPATASLLALLFAITAVRAATFLATAVVNARRGLATSATRLDTSHVTAPLPPLMIMVLSATSAASLATSLATALPKVVSRAPAVATTTTLTRVRLASPAAATATCPVTALKAPSATTAVTLATFLANVLRSARRRPVTNVARLAISRATAPSRLKFSPDFFMPYLLGLPSVASWKKVL</sequence>
<dbReference type="RefSeq" id="XP_021883561.1">
    <property type="nucleotide sequence ID" value="XM_022020151.1"/>
</dbReference>
<organism evidence="1 2">
    <name type="scientific">Lobosporangium transversale</name>
    <dbReference type="NCBI Taxonomy" id="64571"/>
    <lineage>
        <taxon>Eukaryota</taxon>
        <taxon>Fungi</taxon>
        <taxon>Fungi incertae sedis</taxon>
        <taxon>Mucoromycota</taxon>
        <taxon>Mortierellomycotina</taxon>
        <taxon>Mortierellomycetes</taxon>
        <taxon>Mortierellales</taxon>
        <taxon>Mortierellaceae</taxon>
        <taxon>Lobosporangium</taxon>
    </lineage>
</organism>